<evidence type="ECO:0000313" key="2">
    <source>
        <dbReference type="EMBL" id="KAA2240926.1"/>
    </source>
</evidence>
<dbReference type="PANTHER" id="PTHR37953">
    <property type="entry name" value="UPF0127 PROTEIN MJ1496"/>
    <property type="match status" value="1"/>
</dbReference>
<dbReference type="Proteomes" id="UP000324611">
    <property type="component" value="Unassembled WGS sequence"/>
</dbReference>
<proteinExistence type="predicted"/>
<feature type="region of interest" description="Disordered" evidence="1">
    <location>
        <begin position="26"/>
        <end position="47"/>
    </location>
</feature>
<reference evidence="2 3" key="2">
    <citation type="submission" date="2019-09" db="EMBL/GenBank/DDBJ databases">
        <authorList>
            <person name="Jin C."/>
        </authorList>
    </citation>
    <scope>NUCLEOTIDE SEQUENCE [LARGE SCALE GENOMIC DNA]</scope>
    <source>
        <strain evidence="2 3">BN140078</strain>
    </source>
</reference>
<keyword evidence="3" id="KW-1185">Reference proteome</keyword>
<protein>
    <submittedName>
        <fullName evidence="2">DUF192 domain-containing protein</fullName>
    </submittedName>
</protein>
<organism evidence="2 3">
    <name type="scientific">Chitinophaga agrisoli</name>
    <dbReference type="NCBI Taxonomy" id="2607653"/>
    <lineage>
        <taxon>Bacteria</taxon>
        <taxon>Pseudomonadati</taxon>
        <taxon>Bacteroidota</taxon>
        <taxon>Chitinophagia</taxon>
        <taxon>Chitinophagales</taxon>
        <taxon>Chitinophagaceae</taxon>
        <taxon>Chitinophaga</taxon>
    </lineage>
</organism>
<sequence>MTTSKWFFNMAFVLYIAGCGNRTGNTSTTTASDTAASATTAPAVDNGPQFKKEGELYFIGKAKNDTLRKIDIELAETDDERATGLMNRKSMTDDQGMLFIFSQAEEQSFWMKDTYISLDILYVDDKQEIVSFRKYATPLSEESLSSFKKAMYVVEVNAGFCDKYHVNVGDKIAYTKL</sequence>
<name>A0A5B2VRA9_9BACT</name>
<dbReference type="PANTHER" id="PTHR37953:SF1">
    <property type="entry name" value="UPF0127 PROTEIN MJ1496"/>
    <property type="match status" value="1"/>
</dbReference>
<dbReference type="InterPro" id="IPR003795">
    <property type="entry name" value="DUF192"/>
</dbReference>
<evidence type="ECO:0000256" key="1">
    <source>
        <dbReference type="SAM" id="MobiDB-lite"/>
    </source>
</evidence>
<dbReference type="Gene3D" id="2.60.120.1140">
    <property type="entry name" value="Protein of unknown function DUF192"/>
    <property type="match status" value="1"/>
</dbReference>
<dbReference type="EMBL" id="VUOC01000004">
    <property type="protein sequence ID" value="KAA2240926.1"/>
    <property type="molecule type" value="Genomic_DNA"/>
</dbReference>
<reference evidence="2 3" key="1">
    <citation type="submission" date="2019-09" db="EMBL/GenBank/DDBJ databases">
        <title>Chitinophaga ginsengihumi sp. nov., isolated from soil of ginseng rhizosphere.</title>
        <authorList>
            <person name="Lee J."/>
        </authorList>
    </citation>
    <scope>NUCLEOTIDE SEQUENCE [LARGE SCALE GENOMIC DNA]</scope>
    <source>
        <strain evidence="2 3">BN140078</strain>
    </source>
</reference>
<dbReference type="InterPro" id="IPR038695">
    <property type="entry name" value="Saro_0823-like_sf"/>
</dbReference>
<dbReference type="AlphaFoldDB" id="A0A5B2VRA9"/>
<gene>
    <name evidence="2" type="ORF">F0L74_23400</name>
</gene>
<comment type="caution">
    <text evidence="2">The sequence shown here is derived from an EMBL/GenBank/DDBJ whole genome shotgun (WGS) entry which is preliminary data.</text>
</comment>
<feature type="compositionally biased region" description="Low complexity" evidence="1">
    <location>
        <begin position="26"/>
        <end position="41"/>
    </location>
</feature>
<accession>A0A5B2VRA9</accession>
<evidence type="ECO:0000313" key="3">
    <source>
        <dbReference type="Proteomes" id="UP000324611"/>
    </source>
</evidence>
<dbReference type="Pfam" id="PF02643">
    <property type="entry name" value="DUF192"/>
    <property type="match status" value="1"/>
</dbReference>